<sequence>MSNKGFNLLPKKSEDLIRKEKKRDSYSIYYTFLVFFGVVLWLGLVVFNSFVVDRSTNEWKDVNREKQSKINNEYAQTRRVHGELVIKTKSIAPLLNKDIDPETIFKVAEQAFSINEGDVTIVGYGRNKDGSFTISISATNPQVIAKKARSLRNLNMVKDLSVDEVKQSPLGNQYVADFNFLVDKSLL</sequence>
<keyword evidence="1" id="KW-1133">Transmembrane helix</keyword>
<dbReference type="AlphaFoldDB" id="A0A955I8M1"/>
<keyword evidence="1" id="KW-0472">Membrane</keyword>
<reference evidence="2" key="1">
    <citation type="submission" date="2020-04" db="EMBL/GenBank/DDBJ databases">
        <authorList>
            <person name="Zhang T."/>
        </authorList>
    </citation>
    <scope>NUCLEOTIDE SEQUENCE</scope>
    <source>
        <strain evidence="2">HKST-UBA15</strain>
    </source>
</reference>
<dbReference type="EMBL" id="JAGQLL010000017">
    <property type="protein sequence ID" value="MCA9379914.1"/>
    <property type="molecule type" value="Genomic_DNA"/>
</dbReference>
<dbReference type="Proteomes" id="UP000745577">
    <property type="component" value="Unassembled WGS sequence"/>
</dbReference>
<evidence type="ECO:0000256" key="1">
    <source>
        <dbReference type="SAM" id="Phobius"/>
    </source>
</evidence>
<gene>
    <name evidence="2" type="ORF">KC675_01915</name>
</gene>
<protein>
    <recommendedName>
        <fullName evidence="4">PilN domain-containing protein</fullName>
    </recommendedName>
</protein>
<keyword evidence="1" id="KW-0812">Transmembrane</keyword>
<evidence type="ECO:0000313" key="2">
    <source>
        <dbReference type="EMBL" id="MCA9379914.1"/>
    </source>
</evidence>
<accession>A0A955I8M1</accession>
<reference evidence="2" key="2">
    <citation type="journal article" date="2021" name="Microbiome">
        <title>Successional dynamics and alternative stable states in a saline activated sludge microbial community over 9 years.</title>
        <authorList>
            <person name="Wang Y."/>
            <person name="Ye J."/>
            <person name="Ju F."/>
            <person name="Liu L."/>
            <person name="Boyd J.A."/>
            <person name="Deng Y."/>
            <person name="Parks D.H."/>
            <person name="Jiang X."/>
            <person name="Yin X."/>
            <person name="Woodcroft B.J."/>
            <person name="Tyson G.W."/>
            <person name="Hugenholtz P."/>
            <person name="Polz M.F."/>
            <person name="Zhang T."/>
        </authorList>
    </citation>
    <scope>NUCLEOTIDE SEQUENCE</scope>
    <source>
        <strain evidence="2">HKST-UBA15</strain>
    </source>
</reference>
<proteinExistence type="predicted"/>
<evidence type="ECO:0000313" key="3">
    <source>
        <dbReference type="Proteomes" id="UP000745577"/>
    </source>
</evidence>
<comment type="caution">
    <text evidence="2">The sequence shown here is derived from an EMBL/GenBank/DDBJ whole genome shotgun (WGS) entry which is preliminary data.</text>
</comment>
<name>A0A955I8M1_9BACT</name>
<feature type="transmembrane region" description="Helical" evidence="1">
    <location>
        <begin position="28"/>
        <end position="47"/>
    </location>
</feature>
<organism evidence="2 3">
    <name type="scientific">Candidatus Dojkabacteria bacterium</name>
    <dbReference type="NCBI Taxonomy" id="2099670"/>
    <lineage>
        <taxon>Bacteria</taxon>
        <taxon>Candidatus Dojkabacteria</taxon>
    </lineage>
</organism>
<evidence type="ECO:0008006" key="4">
    <source>
        <dbReference type="Google" id="ProtNLM"/>
    </source>
</evidence>